<organism evidence="4 5">
    <name type="scientific">Crossiella equi</name>
    <dbReference type="NCBI Taxonomy" id="130796"/>
    <lineage>
        <taxon>Bacteria</taxon>
        <taxon>Bacillati</taxon>
        <taxon>Actinomycetota</taxon>
        <taxon>Actinomycetes</taxon>
        <taxon>Pseudonocardiales</taxon>
        <taxon>Pseudonocardiaceae</taxon>
        <taxon>Crossiella</taxon>
    </lineage>
</organism>
<feature type="domain" description="pPIWI-RE RNaseH" evidence="2">
    <location>
        <begin position="159"/>
        <end position="409"/>
    </location>
</feature>
<evidence type="ECO:0000259" key="2">
    <source>
        <dbReference type="Pfam" id="PF13032"/>
    </source>
</evidence>
<dbReference type="Pfam" id="PF13032">
    <property type="entry name" value="RNaseH_pPIWI_RE"/>
    <property type="match status" value="1"/>
</dbReference>
<sequence>MALYGEAISAVLHRVPGFLAHGPDSGSSEAIAHIALDCGPDTLVGVWAETEFTRRGDEEDYEDEDEAGIEDAVTEQTASIREDEDAKFRGRRTLARLGIDSQYMTPRKPRKPRKGQKARDYPVIHSLLDLHRSLGIIDRRITNVIVDRLGPHAPTDLAHCAVHIRRQSKRGKDRTAKICITATVLKPPAHPGQAWTLHGWSYTDPTWRPYHQAQAAFHAKDYPTGKMTELQDDNAGYKKVTTRIDDALAALVRYLDGMPYTLTVDAFGSRRLWSGLNNNKQGEPERPGTTWLPGSTIHAYDRPRATIRANNNADEMFRALGVTLLEEDDTKARDGNKTTNSLYRIESDFGPDSFALITVPHQYDGQGAGRLGSDKTRWSADHGSDVEGELRRNEMKDNWYSMTTLGIFPWPSKMGSLPPRSRS</sequence>
<feature type="region of interest" description="Disordered" evidence="1">
    <location>
        <begin position="366"/>
        <end position="385"/>
    </location>
</feature>
<evidence type="ECO:0000256" key="1">
    <source>
        <dbReference type="SAM" id="MobiDB-lite"/>
    </source>
</evidence>
<proteinExistence type="predicted"/>
<dbReference type="Proteomes" id="UP001519363">
    <property type="component" value="Unassembled WGS sequence"/>
</dbReference>
<dbReference type="Pfam" id="PF18157">
    <property type="entry name" value="MID_pPIWI_RE"/>
    <property type="match status" value="1"/>
</dbReference>
<evidence type="ECO:0000313" key="4">
    <source>
        <dbReference type="EMBL" id="MBP2473156.1"/>
    </source>
</evidence>
<protein>
    <submittedName>
        <fullName evidence="4">Uncharacterized protein</fullName>
    </submittedName>
</protein>
<evidence type="ECO:0000259" key="3">
    <source>
        <dbReference type="Pfam" id="PF18157"/>
    </source>
</evidence>
<comment type="caution">
    <text evidence="4">The sequence shown here is derived from an EMBL/GenBank/DDBJ whole genome shotgun (WGS) entry which is preliminary data.</text>
</comment>
<dbReference type="EMBL" id="JAGIOO010000001">
    <property type="protein sequence ID" value="MBP2473156.1"/>
    <property type="molecule type" value="Genomic_DNA"/>
</dbReference>
<accession>A0ABS5A9B1</accession>
<name>A0ABS5A9B1_9PSEU</name>
<feature type="compositionally biased region" description="Basic and acidic residues" evidence="1">
    <location>
        <begin position="372"/>
        <end position="385"/>
    </location>
</feature>
<feature type="domain" description="Prokaryotic pPIWI-RE MID" evidence="3">
    <location>
        <begin position="76"/>
        <end position="139"/>
    </location>
</feature>
<dbReference type="InterPro" id="IPR024996">
    <property type="entry name" value="RNaseH_pPIWI_RE"/>
</dbReference>
<dbReference type="InterPro" id="IPR040496">
    <property type="entry name" value="MID_pPIWI_RE"/>
</dbReference>
<reference evidence="4 5" key="1">
    <citation type="submission" date="2021-03" db="EMBL/GenBank/DDBJ databases">
        <title>Sequencing the genomes of 1000 actinobacteria strains.</title>
        <authorList>
            <person name="Klenk H.-P."/>
        </authorList>
    </citation>
    <scope>NUCLEOTIDE SEQUENCE [LARGE SCALE GENOMIC DNA]</scope>
    <source>
        <strain evidence="4 5">DSM 44580</strain>
    </source>
</reference>
<evidence type="ECO:0000313" key="5">
    <source>
        <dbReference type="Proteomes" id="UP001519363"/>
    </source>
</evidence>
<gene>
    <name evidence="4" type="ORF">JOF53_002028</name>
</gene>
<keyword evidence="5" id="KW-1185">Reference proteome</keyword>